<dbReference type="STRING" id="137246.A0A401SLG2"/>
<accession>A0A401SLG2</accession>
<evidence type="ECO:0000256" key="1">
    <source>
        <dbReference type="SAM" id="MobiDB-lite"/>
    </source>
</evidence>
<dbReference type="InterPro" id="IPR019520">
    <property type="entry name" value="Ribosomal_mS23_met"/>
</dbReference>
<dbReference type="GO" id="GO:0003735">
    <property type="term" value="F:structural constituent of ribosome"/>
    <property type="evidence" value="ECO:0007669"/>
    <property type="project" value="InterPro"/>
</dbReference>
<feature type="region of interest" description="Disordered" evidence="1">
    <location>
        <begin position="122"/>
        <end position="145"/>
    </location>
</feature>
<proteinExistence type="predicted"/>
<comment type="caution">
    <text evidence="3">The sequence shown here is derived from an EMBL/GenBank/DDBJ whole genome shotgun (WGS) entry which is preliminary data.</text>
</comment>
<dbReference type="PANTHER" id="PTHR15925:SF2">
    <property type="entry name" value="SMALL RIBOSOMAL SUBUNIT PROTEIN MS23"/>
    <property type="match status" value="1"/>
</dbReference>
<feature type="domain" description="Small ribosomal subunit protein mS23 conserved" evidence="2">
    <location>
        <begin position="31"/>
        <end position="80"/>
    </location>
</feature>
<dbReference type="InterPro" id="IPR023611">
    <property type="entry name" value="mS23_dom_met"/>
</dbReference>
<protein>
    <recommendedName>
        <fullName evidence="2">Small ribosomal subunit protein mS23 conserved domain-containing protein</fullName>
    </recommendedName>
</protein>
<evidence type="ECO:0000313" key="3">
    <source>
        <dbReference type="EMBL" id="GCC31226.1"/>
    </source>
</evidence>
<dbReference type="Pfam" id="PF10484">
    <property type="entry name" value="MRP-S23"/>
    <property type="match status" value="1"/>
</dbReference>
<sequence length="145" mass="16305">MDHPWLGFDWWGLEDCGLFPVEGSGGGAGVYGNGPRPFDLTRSNFVSTCQRFVEKCQELEAQGEVDEEKLFEATSRALLMDGVVLRRRGRAGISGFASDDPQDSKTRNPVLDMKLQDLLKGMQEEQQEQAQEERQLQAQQETQSH</sequence>
<keyword evidence="4" id="KW-1185">Reference proteome</keyword>
<dbReference type="Proteomes" id="UP000287033">
    <property type="component" value="Unassembled WGS sequence"/>
</dbReference>
<gene>
    <name evidence="3" type="ORF">chiPu_0009683</name>
</gene>
<dbReference type="GO" id="GO:0005739">
    <property type="term" value="C:mitochondrion"/>
    <property type="evidence" value="ECO:0007669"/>
    <property type="project" value="InterPro"/>
</dbReference>
<dbReference type="OrthoDB" id="10012356at2759"/>
<reference evidence="3 4" key="1">
    <citation type="journal article" date="2018" name="Nat. Ecol. Evol.">
        <title>Shark genomes provide insights into elasmobranch evolution and the origin of vertebrates.</title>
        <authorList>
            <person name="Hara Y"/>
            <person name="Yamaguchi K"/>
            <person name="Onimaru K"/>
            <person name="Kadota M"/>
            <person name="Koyanagi M"/>
            <person name="Keeley SD"/>
            <person name="Tatsumi K"/>
            <person name="Tanaka K"/>
            <person name="Motone F"/>
            <person name="Kageyama Y"/>
            <person name="Nozu R"/>
            <person name="Adachi N"/>
            <person name="Nishimura O"/>
            <person name="Nakagawa R"/>
            <person name="Tanegashima C"/>
            <person name="Kiyatake I"/>
            <person name="Matsumoto R"/>
            <person name="Murakumo K"/>
            <person name="Nishida K"/>
            <person name="Terakita A"/>
            <person name="Kuratani S"/>
            <person name="Sato K"/>
            <person name="Hyodo S Kuraku.S."/>
        </authorList>
    </citation>
    <scope>NUCLEOTIDE SEQUENCE [LARGE SCALE GENOMIC DNA]</scope>
</reference>
<dbReference type="EMBL" id="BEZZ01000350">
    <property type="protein sequence ID" value="GCC31226.1"/>
    <property type="molecule type" value="Genomic_DNA"/>
</dbReference>
<dbReference type="OMA" id="DHPWLGF"/>
<dbReference type="GO" id="GO:0006412">
    <property type="term" value="P:translation"/>
    <property type="evidence" value="ECO:0007669"/>
    <property type="project" value="InterPro"/>
</dbReference>
<dbReference type="PANTHER" id="PTHR15925">
    <property type="entry name" value="MITOCHONDRIAL RIBOSOMAL PROTEIN S23"/>
    <property type="match status" value="1"/>
</dbReference>
<dbReference type="GO" id="GO:0005840">
    <property type="term" value="C:ribosome"/>
    <property type="evidence" value="ECO:0007669"/>
    <property type="project" value="InterPro"/>
</dbReference>
<evidence type="ECO:0000313" key="4">
    <source>
        <dbReference type="Proteomes" id="UP000287033"/>
    </source>
</evidence>
<name>A0A401SLG2_CHIPU</name>
<evidence type="ECO:0000259" key="2">
    <source>
        <dbReference type="Pfam" id="PF10484"/>
    </source>
</evidence>
<organism evidence="3 4">
    <name type="scientific">Chiloscyllium punctatum</name>
    <name type="common">Brownbanded bambooshark</name>
    <name type="synonym">Hemiscyllium punctatum</name>
    <dbReference type="NCBI Taxonomy" id="137246"/>
    <lineage>
        <taxon>Eukaryota</taxon>
        <taxon>Metazoa</taxon>
        <taxon>Chordata</taxon>
        <taxon>Craniata</taxon>
        <taxon>Vertebrata</taxon>
        <taxon>Chondrichthyes</taxon>
        <taxon>Elasmobranchii</taxon>
        <taxon>Galeomorphii</taxon>
        <taxon>Galeoidea</taxon>
        <taxon>Orectolobiformes</taxon>
        <taxon>Hemiscylliidae</taxon>
        <taxon>Chiloscyllium</taxon>
    </lineage>
</organism>
<dbReference type="AlphaFoldDB" id="A0A401SLG2"/>
<feature type="compositionally biased region" description="Low complexity" evidence="1">
    <location>
        <begin position="136"/>
        <end position="145"/>
    </location>
</feature>